<keyword evidence="3" id="KW-0046">Antibiotic resistance</keyword>
<comment type="similarity">
    <text evidence="1">Belongs to the bleomycin resistance protein family.</text>
</comment>
<evidence type="ECO:0000256" key="3">
    <source>
        <dbReference type="ARBA" id="ARBA00023251"/>
    </source>
</evidence>
<proteinExistence type="inferred from homology"/>
<dbReference type="InterPro" id="IPR037523">
    <property type="entry name" value="VOC_core"/>
</dbReference>
<dbReference type="GeneID" id="88838243"/>
<gene>
    <name evidence="5" type="primary">ble</name>
    <name evidence="5" type="ORF">NCTC11166_01546</name>
</gene>
<organism evidence="5 6">
    <name type="scientific">Brevundimonas vesicularis</name>
    <name type="common">Pseudomonas vesicularis</name>
    <dbReference type="NCBI Taxonomy" id="41276"/>
    <lineage>
        <taxon>Bacteria</taxon>
        <taxon>Pseudomonadati</taxon>
        <taxon>Pseudomonadota</taxon>
        <taxon>Alphaproteobacteria</taxon>
        <taxon>Caulobacterales</taxon>
        <taxon>Caulobacteraceae</taxon>
        <taxon>Brevundimonas</taxon>
    </lineage>
</organism>
<dbReference type="RefSeq" id="WP_054765689.1">
    <property type="nucleotide sequence ID" value="NZ_UAQP01000005.1"/>
</dbReference>
<feature type="domain" description="VOC" evidence="4">
    <location>
        <begin position="1"/>
        <end position="119"/>
    </location>
</feature>
<dbReference type="InterPro" id="IPR029068">
    <property type="entry name" value="Glyas_Bleomycin-R_OHBP_Dase"/>
</dbReference>
<dbReference type="Proteomes" id="UP000251186">
    <property type="component" value="Unassembled WGS sequence"/>
</dbReference>
<evidence type="ECO:0000256" key="1">
    <source>
        <dbReference type="ARBA" id="ARBA00011051"/>
    </source>
</evidence>
<evidence type="ECO:0000259" key="4">
    <source>
        <dbReference type="PROSITE" id="PS51819"/>
    </source>
</evidence>
<dbReference type="Gene3D" id="3.10.180.10">
    <property type="entry name" value="2,3-Dihydroxybiphenyl 1,2-Dioxygenase, domain 1"/>
    <property type="match status" value="1"/>
</dbReference>
<dbReference type="GO" id="GO:0046677">
    <property type="term" value="P:response to antibiotic"/>
    <property type="evidence" value="ECO:0007669"/>
    <property type="project" value="UniProtKB-KW"/>
</dbReference>
<dbReference type="PRINTS" id="PR00311">
    <property type="entry name" value="BLEOMYCINRST"/>
</dbReference>
<dbReference type="SUPFAM" id="SSF54593">
    <property type="entry name" value="Glyoxalase/Bleomycin resistance protein/Dihydroxybiphenyl dioxygenase"/>
    <property type="match status" value="1"/>
</dbReference>
<dbReference type="InterPro" id="IPR000335">
    <property type="entry name" value="Bleomycin-R"/>
</dbReference>
<reference evidence="5 6" key="1">
    <citation type="submission" date="2018-06" db="EMBL/GenBank/DDBJ databases">
        <authorList>
            <consortium name="Pathogen Informatics"/>
            <person name="Doyle S."/>
        </authorList>
    </citation>
    <scope>NUCLEOTIDE SEQUENCE [LARGE SCALE GENOMIC DNA]</scope>
    <source>
        <strain evidence="5 6">NCTC11166</strain>
    </source>
</reference>
<name>A0A2X1CYG3_BREVE</name>
<dbReference type="EMBL" id="UAQP01000005">
    <property type="protein sequence ID" value="SPU53475.1"/>
    <property type="molecule type" value="Genomic_DNA"/>
</dbReference>
<protein>
    <recommendedName>
        <fullName evidence="2">Bleomycin resistance protein</fullName>
    </recommendedName>
</protein>
<dbReference type="AlphaFoldDB" id="A0A2X1CYG3"/>
<evidence type="ECO:0000313" key="6">
    <source>
        <dbReference type="Proteomes" id="UP000251186"/>
    </source>
</evidence>
<evidence type="ECO:0000256" key="2">
    <source>
        <dbReference type="ARBA" id="ARBA00021572"/>
    </source>
</evidence>
<dbReference type="PROSITE" id="PS51819">
    <property type="entry name" value="VOC"/>
    <property type="match status" value="1"/>
</dbReference>
<sequence length="119" mass="13441">MTDHATPNLPSRDFEATSQFYTRLGFQQGWRDEGWMILKRGGLTLEFFPHPELDPLTSNFSCCLRLDDLDAFYAVCLGTGLPETCWGQPRLHAPKIEESGMRIGALIDPDGTLIRLIQN</sequence>
<evidence type="ECO:0000313" key="5">
    <source>
        <dbReference type="EMBL" id="SPU53475.1"/>
    </source>
</evidence>
<accession>A0A2X1CYG3</accession>
<dbReference type="CDD" id="cd08350">
    <property type="entry name" value="BLMT_like"/>
    <property type="match status" value="1"/>
</dbReference>